<evidence type="ECO:0000313" key="2">
    <source>
        <dbReference type="EMBL" id="KAJ7719660.1"/>
    </source>
</evidence>
<evidence type="ECO:0000313" key="3">
    <source>
        <dbReference type="Proteomes" id="UP001215598"/>
    </source>
</evidence>
<comment type="caution">
    <text evidence="2">The sequence shown here is derived from an EMBL/GenBank/DDBJ whole genome shotgun (WGS) entry which is preliminary data.</text>
</comment>
<name>A0AAD7MJ40_9AGAR</name>
<feature type="compositionally biased region" description="Basic and acidic residues" evidence="1">
    <location>
        <begin position="544"/>
        <end position="561"/>
    </location>
</feature>
<protein>
    <submittedName>
        <fullName evidence="2">Uncharacterized protein</fullName>
    </submittedName>
</protein>
<dbReference type="AlphaFoldDB" id="A0AAD7MJ40"/>
<reference evidence="2" key="1">
    <citation type="submission" date="2023-03" db="EMBL/GenBank/DDBJ databases">
        <title>Massive genome expansion in bonnet fungi (Mycena s.s.) driven by repeated elements and novel gene families across ecological guilds.</title>
        <authorList>
            <consortium name="Lawrence Berkeley National Laboratory"/>
            <person name="Harder C.B."/>
            <person name="Miyauchi S."/>
            <person name="Viragh M."/>
            <person name="Kuo A."/>
            <person name="Thoen E."/>
            <person name="Andreopoulos B."/>
            <person name="Lu D."/>
            <person name="Skrede I."/>
            <person name="Drula E."/>
            <person name="Henrissat B."/>
            <person name="Morin E."/>
            <person name="Kohler A."/>
            <person name="Barry K."/>
            <person name="LaButti K."/>
            <person name="Morin E."/>
            <person name="Salamov A."/>
            <person name="Lipzen A."/>
            <person name="Mereny Z."/>
            <person name="Hegedus B."/>
            <person name="Baldrian P."/>
            <person name="Stursova M."/>
            <person name="Weitz H."/>
            <person name="Taylor A."/>
            <person name="Grigoriev I.V."/>
            <person name="Nagy L.G."/>
            <person name="Martin F."/>
            <person name="Kauserud H."/>
        </authorList>
    </citation>
    <scope>NUCLEOTIDE SEQUENCE</scope>
    <source>
        <strain evidence="2">CBHHK182m</strain>
    </source>
</reference>
<sequence>MLAKIYDFHFGMRSKHEHTEHKEVWCLDPGDPLLAGCNSAHVAFKVRALSEYPTIVVTSFSMAATVSAAQLKPGMGDFSAEQNKHINELYTDFVLKCGSSGSTEVQAWIDRTAKELFEEAVFADRRVPPTGGGILTSATDDPKLHQATMDALGRPLFAAVDWIALIKKKFANWKKKREVVAAIDQYAKSTAPTGTPSLISTAASSASSATFFGCQPVTAREIHAREHEAKIKSAANEAKLREGGNSAQHYQATLKQRWDALRSEEKEVYAARAHSEAWDVEANQEVFKAALYRELSHICNSGMMGQIVIGCEWAMREPTGKLISADVLAGTNESNTMEAVAGADTWKAVIAAFRNMAQKELPGKRVPHFYAETTFTSPSPSPCYRDHGRATEEPVNWNGLIYDQTAFTLPSKLENLDTMTWQIGALMEDFMDQSHPLFVLLRVPISDTPGGEGPKDGDEPPEGNADSDNGGAEGDIPGDIRGDKDSDKDDDKDDAPAGKGKRSGAKKVKGTGKPKAAAKPKAAPKPKAAAKRKRQEEPLSPISKEAKEAAKKEADKGKKRR</sequence>
<organism evidence="2 3">
    <name type="scientific">Mycena metata</name>
    <dbReference type="NCBI Taxonomy" id="1033252"/>
    <lineage>
        <taxon>Eukaryota</taxon>
        <taxon>Fungi</taxon>
        <taxon>Dikarya</taxon>
        <taxon>Basidiomycota</taxon>
        <taxon>Agaricomycotina</taxon>
        <taxon>Agaricomycetes</taxon>
        <taxon>Agaricomycetidae</taxon>
        <taxon>Agaricales</taxon>
        <taxon>Marasmiineae</taxon>
        <taxon>Mycenaceae</taxon>
        <taxon>Mycena</taxon>
    </lineage>
</organism>
<dbReference type="EMBL" id="JARKIB010000249">
    <property type="protein sequence ID" value="KAJ7719660.1"/>
    <property type="molecule type" value="Genomic_DNA"/>
</dbReference>
<accession>A0AAD7MJ40</accession>
<evidence type="ECO:0000256" key="1">
    <source>
        <dbReference type="SAM" id="MobiDB-lite"/>
    </source>
</evidence>
<gene>
    <name evidence="2" type="ORF">B0H16DRAFT_1474800</name>
</gene>
<feature type="region of interest" description="Disordered" evidence="1">
    <location>
        <begin position="444"/>
        <end position="561"/>
    </location>
</feature>
<dbReference type="Proteomes" id="UP001215598">
    <property type="component" value="Unassembled WGS sequence"/>
</dbReference>
<feature type="compositionally biased region" description="Basic residues" evidence="1">
    <location>
        <begin position="499"/>
        <end position="533"/>
    </location>
</feature>
<proteinExistence type="predicted"/>
<feature type="compositionally biased region" description="Basic and acidic residues" evidence="1">
    <location>
        <begin position="478"/>
        <end position="489"/>
    </location>
</feature>
<keyword evidence="3" id="KW-1185">Reference proteome</keyword>